<dbReference type="EMBL" id="GFAC01007696">
    <property type="protein sequence ID" value="JAT91492.1"/>
    <property type="molecule type" value="mRNA"/>
</dbReference>
<reference evidence="1" key="1">
    <citation type="journal article" date="2017" name="Front. Cell. Infect. Microbiol.">
        <title>The Distinct Transcriptional Response of the Midgut of Amblyomma sculptum and Amblyomma aureolatum Ticks to Rickettsia rickettsii Correlates to Their Differences in Susceptibility to Infection.</title>
        <authorList>
            <person name="Martins L.A."/>
            <person name="Galletti M.F.B.M."/>
            <person name="Ribeiro J.M."/>
            <person name="Fujita A."/>
            <person name="Costa F.B."/>
            <person name="Labruna M.B."/>
            <person name="Daffre S."/>
            <person name="Fogaca A.C."/>
        </authorList>
    </citation>
    <scope>NUCLEOTIDE SEQUENCE</scope>
</reference>
<feature type="non-terminal residue" evidence="1">
    <location>
        <position position="1"/>
    </location>
</feature>
<organism evidence="1">
    <name type="scientific">Amblyomma aureolatum</name>
    <dbReference type="NCBI Taxonomy" id="187763"/>
    <lineage>
        <taxon>Eukaryota</taxon>
        <taxon>Metazoa</taxon>
        <taxon>Ecdysozoa</taxon>
        <taxon>Arthropoda</taxon>
        <taxon>Chelicerata</taxon>
        <taxon>Arachnida</taxon>
        <taxon>Acari</taxon>
        <taxon>Parasitiformes</taxon>
        <taxon>Ixodida</taxon>
        <taxon>Ixodoidea</taxon>
        <taxon>Ixodidae</taxon>
        <taxon>Amblyomminae</taxon>
        <taxon>Amblyomma</taxon>
    </lineage>
</organism>
<name>A0A1E1WWX1_9ACAR</name>
<evidence type="ECO:0000313" key="1">
    <source>
        <dbReference type="EMBL" id="JAT91492.1"/>
    </source>
</evidence>
<dbReference type="AlphaFoldDB" id="A0A1E1WWX1"/>
<proteinExistence type="evidence at transcript level"/>
<protein>
    <submittedName>
        <fullName evidence="1">Putative tick transposon</fullName>
    </submittedName>
</protein>
<sequence>PFTKTNINKIEKIQKKAVRFVYNSYGRTSVSDLLNRAALISITEINRVSRLKFLYQLVKGHFKINLDGLISFSSGYSTRQRHNLTITPFTQRNNCFKYSFFPRTVTEWNQLTNDEVLQLSLTSFIGSLSAQ</sequence>
<accession>A0A1E1WWX1</accession>